<dbReference type="Gene3D" id="1.20.1050.10">
    <property type="match status" value="1"/>
</dbReference>
<dbReference type="SUPFAM" id="SSF52833">
    <property type="entry name" value="Thioredoxin-like"/>
    <property type="match status" value="1"/>
</dbReference>
<dbReference type="SFLD" id="SFLDS00019">
    <property type="entry name" value="Glutathione_Transferase_(cytos"/>
    <property type="match status" value="1"/>
</dbReference>
<keyword evidence="3" id="KW-1185">Reference proteome</keyword>
<dbReference type="InterPro" id="IPR050983">
    <property type="entry name" value="GST_Omega/HSP26"/>
</dbReference>
<name>A0AAV5GQZ8_9BASI</name>
<proteinExistence type="predicted"/>
<dbReference type="InterPro" id="IPR004045">
    <property type="entry name" value="Glutathione_S-Trfase_N"/>
</dbReference>
<dbReference type="InterPro" id="IPR040079">
    <property type="entry name" value="Glutathione_S-Trfase"/>
</dbReference>
<organism evidence="2 3">
    <name type="scientific">Rhodotorula paludigena</name>
    <dbReference type="NCBI Taxonomy" id="86838"/>
    <lineage>
        <taxon>Eukaryota</taxon>
        <taxon>Fungi</taxon>
        <taxon>Dikarya</taxon>
        <taxon>Basidiomycota</taxon>
        <taxon>Pucciniomycotina</taxon>
        <taxon>Microbotryomycetes</taxon>
        <taxon>Sporidiobolales</taxon>
        <taxon>Sporidiobolaceae</taxon>
        <taxon>Rhodotorula</taxon>
    </lineage>
</organism>
<accession>A0AAV5GQZ8</accession>
<evidence type="ECO:0000313" key="3">
    <source>
        <dbReference type="Proteomes" id="UP001342314"/>
    </source>
</evidence>
<gene>
    <name evidence="2" type="ORF">Rhopal_004820-T1</name>
</gene>
<dbReference type="PROSITE" id="PS50404">
    <property type="entry name" value="GST_NTER"/>
    <property type="match status" value="1"/>
</dbReference>
<dbReference type="PANTHER" id="PTHR43968:SF6">
    <property type="entry name" value="GLUTATHIONE S-TRANSFERASE OMEGA"/>
    <property type="match status" value="1"/>
</dbReference>
<dbReference type="PANTHER" id="PTHR43968">
    <property type="match status" value="1"/>
</dbReference>
<dbReference type="GO" id="GO:0005737">
    <property type="term" value="C:cytoplasm"/>
    <property type="evidence" value="ECO:0007669"/>
    <property type="project" value="TreeGrafter"/>
</dbReference>
<evidence type="ECO:0000313" key="2">
    <source>
        <dbReference type="EMBL" id="GJN91797.1"/>
    </source>
</evidence>
<feature type="domain" description="GST N-terminal" evidence="1">
    <location>
        <begin position="25"/>
        <end position="103"/>
    </location>
</feature>
<dbReference type="Pfam" id="PF13417">
    <property type="entry name" value="GST_N_3"/>
    <property type="match status" value="1"/>
</dbReference>
<dbReference type="InterPro" id="IPR036249">
    <property type="entry name" value="Thioredoxin-like_sf"/>
</dbReference>
<dbReference type="Gene3D" id="3.40.30.10">
    <property type="entry name" value="Glutaredoxin"/>
    <property type="match status" value="1"/>
</dbReference>
<evidence type="ECO:0000259" key="1">
    <source>
        <dbReference type="PROSITE" id="PS50404"/>
    </source>
</evidence>
<dbReference type="AlphaFoldDB" id="A0AAV5GQZ8"/>
<reference evidence="2 3" key="1">
    <citation type="submission" date="2021-12" db="EMBL/GenBank/DDBJ databases">
        <title>High titer production of polyol ester of fatty acids by Rhodotorula paludigena BS15 towards product separation-free biomass refinery.</title>
        <authorList>
            <person name="Mano J."/>
            <person name="Ono H."/>
            <person name="Tanaka T."/>
            <person name="Naito K."/>
            <person name="Sushida H."/>
            <person name="Ike M."/>
            <person name="Tokuyasu K."/>
            <person name="Kitaoka M."/>
        </authorList>
    </citation>
    <scope>NUCLEOTIDE SEQUENCE [LARGE SCALE GENOMIC DNA]</scope>
    <source>
        <strain evidence="2 3">BS15</strain>
    </source>
</reference>
<dbReference type="SFLD" id="SFLDG00358">
    <property type="entry name" value="Main_(cytGST)"/>
    <property type="match status" value="1"/>
</dbReference>
<dbReference type="InterPro" id="IPR036282">
    <property type="entry name" value="Glutathione-S-Trfase_C_sf"/>
</dbReference>
<dbReference type="EMBL" id="BQKY01000009">
    <property type="protein sequence ID" value="GJN91797.1"/>
    <property type="molecule type" value="Genomic_DNA"/>
</dbReference>
<comment type="caution">
    <text evidence="2">The sequence shown here is derived from an EMBL/GenBank/DDBJ whole genome shotgun (WGS) entry which is preliminary data.</text>
</comment>
<dbReference type="SUPFAM" id="SSF47616">
    <property type="entry name" value="GST C-terminal domain-like"/>
    <property type="match status" value="1"/>
</dbReference>
<dbReference type="Proteomes" id="UP001342314">
    <property type="component" value="Unassembled WGS sequence"/>
</dbReference>
<sequence>MPAYIDPPHATGIAAQTVARRAAPQDLVFHAGWFCPFAGRVWVALEEKRIPYQYKEQNPYDKDPEFLKLNPKGLIPAFQHDGRGLYESNILLEYLEDAFPSAPALRPRDPHGAALARLALQFISTTVVPAFFRLMQAQGQEKQDEAKESFVQVLKELYDQWFDKHIERVGPEFSSWAERVLDRPSVRAVLSAPEAYHTIYGRYFNDTAKSQVAQATRSAA</sequence>
<protein>
    <recommendedName>
        <fullName evidence="1">GST N-terminal domain-containing protein</fullName>
    </recommendedName>
</protein>